<organism evidence="2 3">
    <name type="scientific">Cohnella boryungensis</name>
    <dbReference type="NCBI Taxonomy" id="768479"/>
    <lineage>
        <taxon>Bacteria</taxon>
        <taxon>Bacillati</taxon>
        <taxon>Bacillota</taxon>
        <taxon>Bacilli</taxon>
        <taxon>Bacillales</taxon>
        <taxon>Paenibacillaceae</taxon>
        <taxon>Cohnella</taxon>
    </lineage>
</organism>
<evidence type="ECO:0000313" key="2">
    <source>
        <dbReference type="EMBL" id="MFC4302718.1"/>
    </source>
</evidence>
<dbReference type="GO" id="GO:0016787">
    <property type="term" value="F:hydrolase activity"/>
    <property type="evidence" value="ECO:0007669"/>
    <property type="project" value="UniProtKB-KW"/>
</dbReference>
<evidence type="ECO:0000313" key="3">
    <source>
        <dbReference type="Proteomes" id="UP001595755"/>
    </source>
</evidence>
<sequence length="369" mass="41011">MRYRASHSYKRKRVMMVTGLSAVLILAAFLLYLFKQDVFGAAKKPQITEYKTERSAWLADWRWEAGLADLEFVSSGLTSLQVFAAYFEPSGRLHFTDQFHKALPEIKRVAERDGLQELYLTLVNDIVYPDGKQSQKDSALVSNLVADSGSRSRHIDEMVAATKSYGFSGIELDYEKVEDKDWPNFVRLVKELHPRLKAEGKSLRVVFEPRAPIESLDLPEGPIYVMMAYNLYGGHSGPGPKADISFVGKLAARMKGVPGTAYIALATGGFDWEASTGKATALTELEASELARQNAASPARDKASGGMSFSYTDSANAKHTVWYADGMTLDHWIQAAKAKGIYNIAFWRLDELSEPSRAHLFDSSARTTE</sequence>
<dbReference type="PANTHER" id="PTHR46066">
    <property type="entry name" value="CHITINASE DOMAIN-CONTAINING PROTEIN 1 FAMILY MEMBER"/>
    <property type="match status" value="1"/>
</dbReference>
<keyword evidence="3" id="KW-1185">Reference proteome</keyword>
<dbReference type="Proteomes" id="UP001595755">
    <property type="component" value="Unassembled WGS sequence"/>
</dbReference>
<keyword evidence="2" id="KW-0378">Hydrolase</keyword>
<comment type="caution">
    <text evidence="2">The sequence shown here is derived from an EMBL/GenBank/DDBJ whole genome shotgun (WGS) entry which is preliminary data.</text>
</comment>
<dbReference type="SUPFAM" id="SSF51445">
    <property type="entry name" value="(Trans)glycosidases"/>
    <property type="match status" value="1"/>
</dbReference>
<proteinExistence type="predicted"/>
<dbReference type="InterPro" id="IPR029070">
    <property type="entry name" value="Chitinase_insertion_sf"/>
</dbReference>
<protein>
    <submittedName>
        <fullName evidence="2">Glycosyl hydrolase family 18 protein</fullName>
    </submittedName>
</protein>
<feature type="domain" description="GH18" evidence="1">
    <location>
        <begin position="139"/>
        <end position="350"/>
    </location>
</feature>
<gene>
    <name evidence="2" type="ORF">ACFO1S_04585</name>
</gene>
<accession>A0ABV8S798</accession>
<reference evidence="3" key="1">
    <citation type="journal article" date="2019" name="Int. J. Syst. Evol. Microbiol.">
        <title>The Global Catalogue of Microorganisms (GCM) 10K type strain sequencing project: providing services to taxonomists for standard genome sequencing and annotation.</title>
        <authorList>
            <consortium name="The Broad Institute Genomics Platform"/>
            <consortium name="The Broad Institute Genome Sequencing Center for Infectious Disease"/>
            <person name="Wu L."/>
            <person name="Ma J."/>
        </authorList>
    </citation>
    <scope>NUCLEOTIDE SEQUENCE [LARGE SCALE GENOMIC DNA]</scope>
    <source>
        <strain evidence="3">CGMCC 4.1641</strain>
    </source>
</reference>
<dbReference type="Gene3D" id="3.20.20.80">
    <property type="entry name" value="Glycosidases"/>
    <property type="match status" value="1"/>
</dbReference>
<dbReference type="RefSeq" id="WP_204603405.1">
    <property type="nucleotide sequence ID" value="NZ_JBHSED010000005.1"/>
</dbReference>
<evidence type="ECO:0000259" key="1">
    <source>
        <dbReference type="Pfam" id="PF00704"/>
    </source>
</evidence>
<dbReference type="InterPro" id="IPR017853">
    <property type="entry name" value="GH"/>
</dbReference>
<dbReference type="Pfam" id="PF00704">
    <property type="entry name" value="Glyco_hydro_18"/>
    <property type="match status" value="1"/>
</dbReference>
<name>A0ABV8S798_9BACL</name>
<dbReference type="Gene3D" id="3.10.50.10">
    <property type="match status" value="1"/>
</dbReference>
<dbReference type="InterPro" id="IPR001223">
    <property type="entry name" value="Glyco_hydro18_cat"/>
</dbReference>
<dbReference type="EMBL" id="JBHSED010000005">
    <property type="protein sequence ID" value="MFC4302718.1"/>
    <property type="molecule type" value="Genomic_DNA"/>
</dbReference>
<dbReference type="PANTHER" id="PTHR46066:SF2">
    <property type="entry name" value="CHITINASE DOMAIN-CONTAINING PROTEIN 1"/>
    <property type="match status" value="1"/>
</dbReference>